<gene>
    <name evidence="2" type="ORF">NEDG_00518</name>
</gene>
<dbReference type="AlphaFoldDB" id="A0A177EJ89"/>
<evidence type="ECO:0000313" key="3">
    <source>
        <dbReference type="Proteomes" id="UP000185944"/>
    </source>
</evidence>
<sequence length="344" mass="38319">MQKFKCYHPGVAVIGLTLLLAIIRPATCTQGTTSEPVLAQTHNLSKNRTLQKKPEPDQKAIFFGPYTNQTIEFFKNCNAELDVVWLGCRVCMVNIQPKHINIYLDDLWSNEIPEKIDPRSIFTAISIFGSAPKPHRPTRPPSLPTLARLLQTLSDVQVGMLFIESFPRQVEPLPTTTPPIHLHVTDMLSLRNVSPSFLEWFCGAVDLSKCEHGITVALAWCNTKSIACLDYLSIKALSGLSLIGLLSLKHLDCSLKKCTDANALLALYHLPKLSNVSMDQALAISETVWSALWIDVHIWNCVCCLVSGCISVKDQLVINVTQMEKLWEGVAGWKDPGLWGGCWW</sequence>
<protein>
    <submittedName>
        <fullName evidence="2">Uncharacterized protein</fullName>
    </submittedName>
</protein>
<dbReference type="RefSeq" id="XP_067545644.1">
    <property type="nucleotide sequence ID" value="XM_067687936.1"/>
</dbReference>
<feature type="chain" id="PRO_5008060453" evidence="1">
    <location>
        <begin position="29"/>
        <end position="344"/>
    </location>
</feature>
<dbReference type="Proteomes" id="UP000185944">
    <property type="component" value="Unassembled WGS sequence"/>
</dbReference>
<evidence type="ECO:0000256" key="1">
    <source>
        <dbReference type="SAM" id="SignalP"/>
    </source>
</evidence>
<dbReference type="EMBL" id="LTDL01000014">
    <property type="protein sequence ID" value="OAG32043.1"/>
    <property type="molecule type" value="Genomic_DNA"/>
</dbReference>
<keyword evidence="3" id="KW-1185">Reference proteome</keyword>
<keyword evidence="1" id="KW-0732">Signal</keyword>
<reference evidence="2 3" key="1">
    <citation type="submission" date="2016-02" db="EMBL/GenBank/DDBJ databases">
        <title>Discovery of a natural microsporidian pathogen with a broad tissue tropism in Caenorhabditis elegans.</title>
        <authorList>
            <person name="Luallen R.J."/>
            <person name="Reinke A.W."/>
            <person name="Tong L."/>
            <person name="Botts M.R."/>
            <person name="Felix M.-A."/>
            <person name="Troemel E.R."/>
        </authorList>
    </citation>
    <scope>NUCLEOTIDE SEQUENCE [LARGE SCALE GENOMIC DNA]</scope>
    <source>
        <strain evidence="2 3">JUm2807</strain>
    </source>
</reference>
<dbReference type="GeneID" id="93646868"/>
<feature type="signal peptide" evidence="1">
    <location>
        <begin position="1"/>
        <end position="28"/>
    </location>
</feature>
<proteinExistence type="predicted"/>
<name>A0A177EJ89_9MICR</name>
<dbReference type="VEuPathDB" id="MicrosporidiaDB:NEDG_00518"/>
<accession>A0A177EJ89</accession>
<comment type="caution">
    <text evidence="2">The sequence shown here is derived from an EMBL/GenBank/DDBJ whole genome shotgun (WGS) entry which is preliminary data.</text>
</comment>
<evidence type="ECO:0000313" key="2">
    <source>
        <dbReference type="EMBL" id="OAG32043.1"/>
    </source>
</evidence>
<organism evidence="2 3">
    <name type="scientific">Nematocida displodere</name>
    <dbReference type="NCBI Taxonomy" id="1805483"/>
    <lineage>
        <taxon>Eukaryota</taxon>
        <taxon>Fungi</taxon>
        <taxon>Fungi incertae sedis</taxon>
        <taxon>Microsporidia</taxon>
        <taxon>Nematocida</taxon>
    </lineage>
</organism>